<dbReference type="OrthoDB" id="384974at2"/>
<dbReference type="InterPro" id="IPR013538">
    <property type="entry name" value="ASHA1/2-like_C"/>
</dbReference>
<protein>
    <recommendedName>
        <fullName evidence="2">Activator of Hsp90 ATPase homologue 1/2-like C-terminal domain-containing protein</fullName>
    </recommendedName>
</protein>
<dbReference type="EMBL" id="LKTS01000044">
    <property type="protein sequence ID" value="PKD17242.1"/>
    <property type="molecule type" value="Genomic_DNA"/>
</dbReference>
<evidence type="ECO:0000256" key="1">
    <source>
        <dbReference type="ARBA" id="ARBA00006817"/>
    </source>
</evidence>
<comment type="caution">
    <text evidence="3">The sequence shown here is derived from an EMBL/GenBank/DDBJ whole genome shotgun (WGS) entry which is preliminary data.</text>
</comment>
<dbReference type="Pfam" id="PF08327">
    <property type="entry name" value="AHSA1"/>
    <property type="match status" value="1"/>
</dbReference>
<dbReference type="STRING" id="447422.SAMN05660903_01468"/>
<comment type="similarity">
    <text evidence="1">Belongs to the AHA1 family.</text>
</comment>
<evidence type="ECO:0000259" key="2">
    <source>
        <dbReference type="Pfam" id="PF08327"/>
    </source>
</evidence>
<keyword evidence="4" id="KW-1185">Reference proteome</keyword>
<sequence>MQNPITISAKVNAPIEKVWEVWNAPEHIENWNTASEDWHTTSAKNDLKKGGKLSYRMESKDGSRGFDFEGVYDEVKPNKSFSYKLTDGRKVSANFKEKDNTTLIEENFEAEQQNSRELQQQGWQAILNNFKKYVENLK</sequence>
<reference evidence="3 4" key="1">
    <citation type="submission" date="2015-10" db="EMBL/GenBank/DDBJ databases">
        <title>Draft genome sequence of Salegentibacter salinarum KCTC 12975.</title>
        <authorList>
            <person name="Lin W."/>
            <person name="Zheng Q."/>
        </authorList>
    </citation>
    <scope>NUCLEOTIDE SEQUENCE [LARGE SCALE GENOMIC DNA]</scope>
    <source>
        <strain evidence="3 4">KCTC 12975</strain>
    </source>
</reference>
<evidence type="ECO:0000313" key="3">
    <source>
        <dbReference type="EMBL" id="PKD17242.1"/>
    </source>
</evidence>
<dbReference type="SUPFAM" id="SSF55961">
    <property type="entry name" value="Bet v1-like"/>
    <property type="match status" value="1"/>
</dbReference>
<proteinExistence type="inferred from homology"/>
<name>A0A2N0TR73_9FLAO</name>
<feature type="domain" description="Activator of Hsp90 ATPase homologue 1/2-like C-terminal" evidence="2">
    <location>
        <begin position="12"/>
        <end position="135"/>
    </location>
</feature>
<dbReference type="Proteomes" id="UP000232673">
    <property type="component" value="Unassembled WGS sequence"/>
</dbReference>
<gene>
    <name evidence="3" type="ORF">APR41_07210</name>
</gene>
<evidence type="ECO:0000313" key="4">
    <source>
        <dbReference type="Proteomes" id="UP000232673"/>
    </source>
</evidence>
<dbReference type="Gene3D" id="3.30.530.20">
    <property type="match status" value="1"/>
</dbReference>
<dbReference type="AlphaFoldDB" id="A0A2N0TR73"/>
<accession>A0A2N0TR73</accession>
<dbReference type="CDD" id="cd08897">
    <property type="entry name" value="SRPBCC_CalC_Aha1-like_4"/>
    <property type="match status" value="1"/>
</dbReference>
<organism evidence="3 4">
    <name type="scientific">Salegentibacter salinarum</name>
    <dbReference type="NCBI Taxonomy" id="447422"/>
    <lineage>
        <taxon>Bacteria</taxon>
        <taxon>Pseudomonadati</taxon>
        <taxon>Bacteroidota</taxon>
        <taxon>Flavobacteriia</taxon>
        <taxon>Flavobacteriales</taxon>
        <taxon>Flavobacteriaceae</taxon>
        <taxon>Salegentibacter</taxon>
    </lineage>
</organism>
<dbReference type="InterPro" id="IPR023393">
    <property type="entry name" value="START-like_dom_sf"/>
</dbReference>